<evidence type="ECO:0008006" key="8">
    <source>
        <dbReference type="Google" id="ProtNLM"/>
    </source>
</evidence>
<keyword evidence="2" id="KW-0012">Acyltransferase</keyword>
<dbReference type="Gene3D" id="3.40.47.10">
    <property type="match status" value="1"/>
</dbReference>
<evidence type="ECO:0000313" key="7">
    <source>
        <dbReference type="Proteomes" id="UP000178577"/>
    </source>
</evidence>
<feature type="transmembrane region" description="Helical" evidence="3">
    <location>
        <begin position="334"/>
        <end position="356"/>
    </location>
</feature>
<reference evidence="6 7" key="1">
    <citation type="journal article" date="2016" name="Nat. Commun.">
        <title>Thousands of microbial genomes shed light on interconnected biogeochemical processes in an aquifer system.</title>
        <authorList>
            <person name="Anantharaman K."/>
            <person name="Brown C.T."/>
            <person name="Hug L.A."/>
            <person name="Sharon I."/>
            <person name="Castelle C.J."/>
            <person name="Probst A.J."/>
            <person name="Thomas B.C."/>
            <person name="Singh A."/>
            <person name="Wilkins M.J."/>
            <person name="Karaoz U."/>
            <person name="Brodie E.L."/>
            <person name="Williams K.H."/>
            <person name="Hubbard S.S."/>
            <person name="Banfield J.F."/>
        </authorList>
    </citation>
    <scope>NUCLEOTIDE SEQUENCE [LARGE SCALE GENOMIC DNA]</scope>
</reference>
<comment type="caution">
    <text evidence="6">The sequence shown here is derived from an EMBL/GenBank/DDBJ whole genome shotgun (WGS) entry which is preliminary data.</text>
</comment>
<keyword evidence="1" id="KW-0808">Transferase</keyword>
<evidence type="ECO:0000313" key="6">
    <source>
        <dbReference type="EMBL" id="OGD87887.1"/>
    </source>
</evidence>
<evidence type="ECO:0000256" key="1">
    <source>
        <dbReference type="ARBA" id="ARBA00022679"/>
    </source>
</evidence>
<dbReference type="GO" id="GO:0006633">
    <property type="term" value="P:fatty acid biosynthetic process"/>
    <property type="evidence" value="ECO:0007669"/>
    <property type="project" value="InterPro"/>
</dbReference>
<dbReference type="SUPFAM" id="SSF53901">
    <property type="entry name" value="Thiolase-like"/>
    <property type="match status" value="1"/>
</dbReference>
<keyword evidence="3" id="KW-0812">Transmembrane</keyword>
<dbReference type="Pfam" id="PF08541">
    <property type="entry name" value="ACP_syn_III_C"/>
    <property type="match status" value="1"/>
</dbReference>
<protein>
    <recommendedName>
        <fullName evidence="8">3-oxoacyl-ACP synthase</fullName>
    </recommendedName>
</protein>
<gene>
    <name evidence="6" type="ORF">A2693_01650</name>
</gene>
<dbReference type="GO" id="GO:0044550">
    <property type="term" value="P:secondary metabolite biosynthetic process"/>
    <property type="evidence" value="ECO:0007669"/>
    <property type="project" value="TreeGrafter"/>
</dbReference>
<feature type="domain" description="Beta-ketoacyl-[acyl-carrier-protein] synthase III N-terminal" evidence="5">
    <location>
        <begin position="130"/>
        <end position="212"/>
    </location>
</feature>
<organism evidence="6 7">
    <name type="scientific">Candidatus Curtissbacteria bacterium RIFCSPHIGHO2_01_FULL_40_12</name>
    <dbReference type="NCBI Taxonomy" id="1797710"/>
    <lineage>
        <taxon>Bacteria</taxon>
        <taxon>Candidatus Curtissiibacteriota</taxon>
    </lineage>
</organism>
<keyword evidence="3" id="KW-0472">Membrane</keyword>
<evidence type="ECO:0000256" key="2">
    <source>
        <dbReference type="ARBA" id="ARBA00023315"/>
    </source>
</evidence>
<dbReference type="PANTHER" id="PTHR34069">
    <property type="entry name" value="3-OXOACYL-[ACYL-CARRIER-PROTEIN] SYNTHASE 3"/>
    <property type="match status" value="1"/>
</dbReference>
<dbReference type="EMBL" id="MFAY01000053">
    <property type="protein sequence ID" value="OGD87887.1"/>
    <property type="molecule type" value="Genomic_DNA"/>
</dbReference>
<proteinExistence type="predicted"/>
<evidence type="ECO:0000256" key="3">
    <source>
        <dbReference type="SAM" id="Phobius"/>
    </source>
</evidence>
<sequence>MSEREMPGIIGIGKSVGRKLVTNHDIAEAVAQYRNESRGRNPDLLPRLRNSVLKMLGPIGTDTRYWADEEQCTSDLATEASLEALRMAEKSPREITSITLATMSQDYLGVPVAPVVQYRLETKNGIPAKDIQAACAGTLYALHDVFKDLTSQFGSGGPQLAIGAEVLSKHIHPSHPDTYGLFGDAAGALVIDMVEDRQGDASKVQFHLGADGQFQTDLLIPGGGTKHPTSMQTVEDGMHCLQMNGPIIEAQAIRRMAESTEAVLKKANLKPGEISLFIPHQANKEIIIKTAKLLNFPIERVYININRYGNTSAATIPLAMHDAYYEGRLNPDEMIVVASLGAGLVFGAATLSTTGLPKRSTVSKLRFRLGSAFPSR</sequence>
<dbReference type="GO" id="GO:0004315">
    <property type="term" value="F:3-oxoacyl-[acyl-carrier-protein] synthase activity"/>
    <property type="evidence" value="ECO:0007669"/>
    <property type="project" value="InterPro"/>
</dbReference>
<keyword evidence="3" id="KW-1133">Transmembrane helix</keyword>
<evidence type="ECO:0000259" key="4">
    <source>
        <dbReference type="Pfam" id="PF08541"/>
    </source>
</evidence>
<dbReference type="Proteomes" id="UP000178577">
    <property type="component" value="Unassembled WGS sequence"/>
</dbReference>
<dbReference type="PANTHER" id="PTHR34069:SF2">
    <property type="entry name" value="BETA-KETOACYL-[ACYL-CARRIER-PROTEIN] SYNTHASE III"/>
    <property type="match status" value="1"/>
</dbReference>
<dbReference type="CDD" id="cd00830">
    <property type="entry name" value="KAS_III"/>
    <property type="match status" value="1"/>
</dbReference>
<dbReference type="InterPro" id="IPR013751">
    <property type="entry name" value="ACP_syn_III_N"/>
</dbReference>
<dbReference type="Pfam" id="PF08545">
    <property type="entry name" value="ACP_syn_III"/>
    <property type="match status" value="1"/>
</dbReference>
<dbReference type="InterPro" id="IPR016039">
    <property type="entry name" value="Thiolase-like"/>
</dbReference>
<dbReference type="InterPro" id="IPR013747">
    <property type="entry name" value="ACP_syn_III_C"/>
</dbReference>
<dbReference type="AlphaFoldDB" id="A0A1F5G7R0"/>
<feature type="domain" description="Beta-ketoacyl-[acyl-carrier-protein] synthase III C-terminal" evidence="4">
    <location>
        <begin position="264"/>
        <end position="351"/>
    </location>
</feature>
<accession>A0A1F5G7R0</accession>
<evidence type="ECO:0000259" key="5">
    <source>
        <dbReference type="Pfam" id="PF08545"/>
    </source>
</evidence>
<name>A0A1F5G7R0_9BACT</name>